<gene>
    <name evidence="2" type="ORF">RIF29_25385</name>
</gene>
<reference evidence="2 3" key="1">
    <citation type="submission" date="2024-01" db="EMBL/GenBank/DDBJ databases">
        <title>The genomes of 5 underutilized Papilionoideae crops provide insights into root nodulation and disease resistanc.</title>
        <authorList>
            <person name="Yuan L."/>
        </authorList>
    </citation>
    <scope>NUCLEOTIDE SEQUENCE [LARGE SCALE GENOMIC DNA]</scope>
    <source>
        <strain evidence="2">ZHUSHIDOU_FW_LH</strain>
        <tissue evidence="2">Leaf</tissue>
    </source>
</reference>
<feature type="region of interest" description="Disordered" evidence="1">
    <location>
        <begin position="65"/>
        <end position="87"/>
    </location>
</feature>
<name>A0AAN9ELH5_CROPI</name>
<evidence type="ECO:0000313" key="2">
    <source>
        <dbReference type="EMBL" id="KAK7259772.1"/>
    </source>
</evidence>
<dbReference type="AlphaFoldDB" id="A0AAN9ELH5"/>
<proteinExistence type="predicted"/>
<sequence>MAKKRGRPAKTTPSTTKHDSAQKQSISDLVLLDLETVDDLDIDSLTPKQAEKVLTALDEIRLRISEKTGSGSGSNKEDEGNKEKQTLYKNQPLLKNLISLTLRMKTPGLKSQHSWSWSLTGLALPVGAPILAPGCAGLLLGLETNGVGPWYVHQ</sequence>
<evidence type="ECO:0000313" key="3">
    <source>
        <dbReference type="Proteomes" id="UP001372338"/>
    </source>
</evidence>
<feature type="region of interest" description="Disordered" evidence="1">
    <location>
        <begin position="1"/>
        <end position="23"/>
    </location>
</feature>
<protein>
    <submittedName>
        <fullName evidence="2">Uncharacterized protein</fullName>
    </submittedName>
</protein>
<evidence type="ECO:0000256" key="1">
    <source>
        <dbReference type="SAM" id="MobiDB-lite"/>
    </source>
</evidence>
<accession>A0AAN9ELH5</accession>
<organism evidence="2 3">
    <name type="scientific">Crotalaria pallida</name>
    <name type="common">Smooth rattlebox</name>
    <name type="synonym">Crotalaria striata</name>
    <dbReference type="NCBI Taxonomy" id="3830"/>
    <lineage>
        <taxon>Eukaryota</taxon>
        <taxon>Viridiplantae</taxon>
        <taxon>Streptophyta</taxon>
        <taxon>Embryophyta</taxon>
        <taxon>Tracheophyta</taxon>
        <taxon>Spermatophyta</taxon>
        <taxon>Magnoliopsida</taxon>
        <taxon>eudicotyledons</taxon>
        <taxon>Gunneridae</taxon>
        <taxon>Pentapetalae</taxon>
        <taxon>rosids</taxon>
        <taxon>fabids</taxon>
        <taxon>Fabales</taxon>
        <taxon>Fabaceae</taxon>
        <taxon>Papilionoideae</taxon>
        <taxon>50 kb inversion clade</taxon>
        <taxon>genistoids sensu lato</taxon>
        <taxon>core genistoids</taxon>
        <taxon>Crotalarieae</taxon>
        <taxon>Crotalaria</taxon>
    </lineage>
</organism>
<dbReference type="Proteomes" id="UP001372338">
    <property type="component" value="Unassembled WGS sequence"/>
</dbReference>
<feature type="compositionally biased region" description="Basic and acidic residues" evidence="1">
    <location>
        <begin position="75"/>
        <end position="86"/>
    </location>
</feature>
<keyword evidence="3" id="KW-1185">Reference proteome</keyword>
<dbReference type="EMBL" id="JAYWIO010000005">
    <property type="protein sequence ID" value="KAK7259772.1"/>
    <property type="molecule type" value="Genomic_DNA"/>
</dbReference>
<comment type="caution">
    <text evidence="2">The sequence shown here is derived from an EMBL/GenBank/DDBJ whole genome shotgun (WGS) entry which is preliminary data.</text>
</comment>